<dbReference type="EMBL" id="UFSZ01000001">
    <property type="protein sequence ID" value="SUV18106.1"/>
    <property type="molecule type" value="Genomic_DNA"/>
</dbReference>
<evidence type="ECO:0000313" key="8">
    <source>
        <dbReference type="Proteomes" id="UP000238825"/>
    </source>
</evidence>
<dbReference type="Pfam" id="PF08028">
    <property type="entry name" value="Acyl-CoA_dh_2"/>
    <property type="match status" value="1"/>
</dbReference>
<dbReference type="EMBL" id="CP019980">
    <property type="protein sequence ID" value="AVK96134.1"/>
    <property type="molecule type" value="Genomic_DNA"/>
</dbReference>
<name>A0A2S0JYS4_LYSSH</name>
<accession>A0A2S0JYS4</accession>
<dbReference type="Gene3D" id="1.10.540.10">
    <property type="entry name" value="Acyl-CoA dehydrogenase/oxidase, N-terminal domain"/>
    <property type="match status" value="1"/>
</dbReference>
<evidence type="ECO:0000259" key="5">
    <source>
        <dbReference type="Pfam" id="PF08028"/>
    </source>
</evidence>
<dbReference type="Pfam" id="PF02770">
    <property type="entry name" value="Acyl-CoA_dh_M"/>
    <property type="match status" value="1"/>
</dbReference>
<dbReference type="Gene3D" id="2.40.110.10">
    <property type="entry name" value="Butyryl-CoA Dehydrogenase, subunit A, domain 2"/>
    <property type="match status" value="1"/>
</dbReference>
<evidence type="ECO:0000259" key="4">
    <source>
        <dbReference type="Pfam" id="PF02771"/>
    </source>
</evidence>
<dbReference type="InterPro" id="IPR037069">
    <property type="entry name" value="AcylCoA_DH/ox_N_sf"/>
</dbReference>
<dbReference type="InterPro" id="IPR013107">
    <property type="entry name" value="Acyl-CoA_DH_C"/>
</dbReference>
<reference evidence="7 9" key="2">
    <citation type="submission" date="2018-06" db="EMBL/GenBank/DDBJ databases">
        <authorList>
            <consortium name="Pathogen Informatics"/>
            <person name="Doyle S."/>
        </authorList>
    </citation>
    <scope>NUCLEOTIDE SEQUENCE [LARGE SCALE GENOMIC DNA]</scope>
    <source>
        <strain evidence="7 9">NCTC10338</strain>
    </source>
</reference>
<dbReference type="Proteomes" id="UP000238825">
    <property type="component" value="Chromosome"/>
</dbReference>
<dbReference type="GO" id="GO:0003995">
    <property type="term" value="F:acyl-CoA dehydrogenase activity"/>
    <property type="evidence" value="ECO:0007669"/>
    <property type="project" value="TreeGrafter"/>
</dbReference>
<dbReference type="EC" id="1.3.99.-" evidence="7"/>
<dbReference type="InterPro" id="IPR009100">
    <property type="entry name" value="AcylCoA_DH/oxidase_NM_dom_sf"/>
</dbReference>
<evidence type="ECO:0000313" key="6">
    <source>
        <dbReference type="EMBL" id="AVK96134.1"/>
    </source>
</evidence>
<keyword evidence="2 7" id="KW-0560">Oxidoreductase</keyword>
<dbReference type="SUPFAM" id="SSF56645">
    <property type="entry name" value="Acyl-CoA dehydrogenase NM domain-like"/>
    <property type="match status" value="1"/>
</dbReference>
<dbReference type="GeneID" id="48276074"/>
<sequence length="396" mass="44299">MRDVFIRNEREQQLVQYARKLAGQIEETAAIYDESGAFPFDHFKLLEEAGYFRLTVPKKYGGEEISLYEMLLVQEQLAKGDGSTALAVGWHLLTFLNVREAKLWPQHIFAELSRKAVEEGSLLNIINSERGKGNISRGSLPGTTAKKVPGGYIITGEKAFASLAPILKQFTIIAYLEDENVTAEFLMTKNEQVEVVNTWDAMGMRATGSHDIIFHDTFVPDEALLYRHRPNEVNRFLADGRVYSLEIPAVYLGIAGAARDYVVEFAKNTYSYSLENTIAHASHVQQKIGEMEVLYQTARRTLYSIAAQAEQHPTGKQDLAQDVSIAKYVICQHAIDIVTKAMQVVGGRSLSKSNKLQRLFRDVQCSRFNPPADDVVIAQLAQGLLVEEKKQGALQL</sequence>
<dbReference type="PIRSF" id="PIRSF016578">
    <property type="entry name" value="HsaA"/>
    <property type="match status" value="1"/>
</dbReference>
<dbReference type="InterPro" id="IPR046373">
    <property type="entry name" value="Acyl-CoA_Oxase/DH_mid-dom_sf"/>
</dbReference>
<keyword evidence="1" id="KW-0285">Flavoprotein</keyword>
<evidence type="ECO:0000313" key="9">
    <source>
        <dbReference type="Proteomes" id="UP000255295"/>
    </source>
</evidence>
<feature type="domain" description="Acyl-CoA dehydrogenase C-terminal" evidence="5">
    <location>
        <begin position="248"/>
        <end position="364"/>
    </location>
</feature>
<dbReference type="InterPro" id="IPR013786">
    <property type="entry name" value="AcylCoA_DH/ox_N"/>
</dbReference>
<reference evidence="6 8" key="1">
    <citation type="submission" date="2017-03" db="EMBL/GenBank/DDBJ databases">
        <title>The whole genome sequencing and assembly of Lysinibacillus sphaericus DSM 28T strain.</title>
        <authorList>
            <person name="Lee Y.-J."/>
            <person name="Yi H."/>
            <person name="Bahn Y.-S."/>
            <person name="Kim J.F."/>
            <person name="Lee D.-W."/>
        </authorList>
    </citation>
    <scope>NUCLEOTIDE SEQUENCE [LARGE SCALE GENOMIC DNA]</scope>
    <source>
        <strain evidence="6 8">DSM 28</strain>
    </source>
</reference>
<gene>
    <name evidence="7" type="primary">ydbM_1</name>
    <name evidence="6" type="ORF">LS41612_07650</name>
    <name evidence="7" type="ORF">NCTC10338_03222</name>
</gene>
<evidence type="ECO:0000256" key="1">
    <source>
        <dbReference type="ARBA" id="ARBA00022630"/>
    </source>
</evidence>
<dbReference type="Proteomes" id="UP000255295">
    <property type="component" value="Unassembled WGS sequence"/>
</dbReference>
<dbReference type="InterPro" id="IPR036250">
    <property type="entry name" value="AcylCo_DH-like_C"/>
</dbReference>
<dbReference type="GO" id="GO:0050660">
    <property type="term" value="F:flavin adenine dinucleotide binding"/>
    <property type="evidence" value="ECO:0007669"/>
    <property type="project" value="InterPro"/>
</dbReference>
<dbReference type="Pfam" id="PF02771">
    <property type="entry name" value="Acyl-CoA_dh_N"/>
    <property type="match status" value="1"/>
</dbReference>
<dbReference type="SUPFAM" id="SSF47203">
    <property type="entry name" value="Acyl-CoA dehydrogenase C-terminal domain-like"/>
    <property type="match status" value="1"/>
</dbReference>
<protein>
    <submittedName>
        <fullName evidence="6">Acyl-CoA dehydrogenase</fullName>
        <ecNumber evidence="7">1.3.99.-</ecNumber>
    </submittedName>
</protein>
<organism evidence="6 8">
    <name type="scientific">Lysinibacillus sphaericus</name>
    <name type="common">Bacillus sphaericus</name>
    <dbReference type="NCBI Taxonomy" id="1421"/>
    <lineage>
        <taxon>Bacteria</taxon>
        <taxon>Bacillati</taxon>
        <taxon>Bacillota</taxon>
        <taxon>Bacilli</taxon>
        <taxon>Bacillales</taxon>
        <taxon>Bacillaceae</taxon>
        <taxon>Lysinibacillus</taxon>
    </lineage>
</organism>
<evidence type="ECO:0000313" key="7">
    <source>
        <dbReference type="EMBL" id="SUV18106.1"/>
    </source>
</evidence>
<feature type="domain" description="Acyl-CoA oxidase/dehydrogenase middle" evidence="3">
    <location>
        <begin position="142"/>
        <end position="216"/>
    </location>
</feature>
<dbReference type="CDD" id="cd00567">
    <property type="entry name" value="ACAD"/>
    <property type="match status" value="1"/>
</dbReference>
<dbReference type="AlphaFoldDB" id="A0A2S0JYS4"/>
<dbReference type="Gene3D" id="1.20.140.10">
    <property type="entry name" value="Butyryl-CoA Dehydrogenase, subunit A, domain 3"/>
    <property type="match status" value="1"/>
</dbReference>
<feature type="domain" description="Acyl-CoA dehydrogenase/oxidase N-terminal" evidence="4">
    <location>
        <begin position="9"/>
        <end position="92"/>
    </location>
</feature>
<dbReference type="InterPro" id="IPR006091">
    <property type="entry name" value="Acyl-CoA_Oxase/DH_mid-dom"/>
</dbReference>
<dbReference type="PANTHER" id="PTHR43884:SF25">
    <property type="entry name" value="ACYL-COA DEHYDROGENASE YDBM-RELATED"/>
    <property type="match status" value="1"/>
</dbReference>
<dbReference type="RefSeq" id="WP_024363108.1">
    <property type="nucleotide sequence ID" value="NZ_BJNS01000003.1"/>
</dbReference>
<evidence type="ECO:0000256" key="2">
    <source>
        <dbReference type="ARBA" id="ARBA00023002"/>
    </source>
</evidence>
<proteinExistence type="predicted"/>
<evidence type="ECO:0000259" key="3">
    <source>
        <dbReference type="Pfam" id="PF02770"/>
    </source>
</evidence>
<dbReference type="PANTHER" id="PTHR43884">
    <property type="entry name" value="ACYL-COA DEHYDROGENASE"/>
    <property type="match status" value="1"/>
</dbReference>